<dbReference type="EMBL" id="CP027860">
    <property type="protein sequence ID" value="AVP96095.1"/>
    <property type="molecule type" value="Genomic_DNA"/>
</dbReference>
<gene>
    <name evidence="1" type="ORF">C7S18_02300</name>
</gene>
<evidence type="ECO:0000313" key="1">
    <source>
        <dbReference type="EMBL" id="AVP96095.1"/>
    </source>
</evidence>
<dbReference type="AlphaFoldDB" id="A0A2P1PMM8"/>
<protein>
    <submittedName>
        <fullName evidence="1">Uncharacterized protein</fullName>
    </submittedName>
</protein>
<proteinExistence type="predicted"/>
<reference evidence="1 2" key="2">
    <citation type="submission" date="2018-03" db="EMBL/GenBank/DDBJ databases">
        <authorList>
            <person name="Keele B.F."/>
        </authorList>
    </citation>
    <scope>NUCLEOTIDE SEQUENCE [LARGE SCALE GENOMIC DNA]</scope>
    <source>
        <strain evidence="1 2">D13</strain>
    </source>
</reference>
<accession>A0A2P1PMM8</accession>
<sequence length="129" mass="14668">MRLHVAAARGCDILQAGTEISFRAKLHHPPHRFLLALQLNVFDRQRLLGSVANAWQTDQPIALARTWMTEMCGPTDRFPNLLILDMNDTTLHVLDRLWHGDNVASMLSRFRDRFGQDAIALLALELRAV</sequence>
<evidence type="ECO:0000313" key="2">
    <source>
        <dbReference type="Proteomes" id="UP000241074"/>
    </source>
</evidence>
<keyword evidence="2" id="KW-1185">Reference proteome</keyword>
<name>A0A2P1PMM8_9GAMM</name>
<reference evidence="1 2" key="1">
    <citation type="submission" date="2018-03" db="EMBL/GenBank/DDBJ databases">
        <title>Ahniella affigens gen. nov., sp. nov., a gammaproteobacterium isolated from sandy soil near a stream.</title>
        <authorList>
            <person name="Ko Y."/>
            <person name="Kim J.-H."/>
        </authorList>
    </citation>
    <scope>NUCLEOTIDE SEQUENCE [LARGE SCALE GENOMIC DNA]</scope>
    <source>
        <strain evidence="1 2">D13</strain>
    </source>
</reference>
<dbReference type="KEGG" id="xba:C7S18_02300"/>
<organism evidence="1 2">
    <name type="scientific">Ahniella affigens</name>
    <dbReference type="NCBI Taxonomy" id="2021234"/>
    <lineage>
        <taxon>Bacteria</taxon>
        <taxon>Pseudomonadati</taxon>
        <taxon>Pseudomonadota</taxon>
        <taxon>Gammaproteobacteria</taxon>
        <taxon>Lysobacterales</taxon>
        <taxon>Rhodanobacteraceae</taxon>
        <taxon>Ahniella</taxon>
    </lineage>
</organism>
<dbReference type="Proteomes" id="UP000241074">
    <property type="component" value="Chromosome"/>
</dbReference>